<proteinExistence type="predicted"/>
<organism evidence="1 2">
    <name type="scientific">[Roseibacterium] beibuensis</name>
    <dbReference type="NCBI Taxonomy" id="1193142"/>
    <lineage>
        <taxon>Bacteria</taxon>
        <taxon>Pseudomonadati</taxon>
        <taxon>Pseudomonadota</taxon>
        <taxon>Alphaproteobacteria</taxon>
        <taxon>Rhodobacterales</taxon>
        <taxon>Roseobacteraceae</taxon>
        <taxon>Roseicyclus</taxon>
    </lineage>
</organism>
<name>A0ABP9LBK1_9RHOB</name>
<sequence length="89" mass="10064">MSLFSRLFGGGSQPEVEPEIYNGYRITAQPHSAEGGFRLGARIEKDVDGETKVHELLRADLIQSREEAERFSILKAKQVIDEQGERIFD</sequence>
<accession>A0ABP9LBK1</accession>
<evidence type="ECO:0000313" key="2">
    <source>
        <dbReference type="Proteomes" id="UP001499910"/>
    </source>
</evidence>
<dbReference type="EMBL" id="BAABHW010000002">
    <property type="protein sequence ID" value="GAA5072731.1"/>
    <property type="molecule type" value="Genomic_DNA"/>
</dbReference>
<reference evidence="2" key="1">
    <citation type="journal article" date="2019" name="Int. J. Syst. Evol. Microbiol.">
        <title>The Global Catalogue of Microorganisms (GCM) 10K type strain sequencing project: providing services to taxonomists for standard genome sequencing and annotation.</title>
        <authorList>
            <consortium name="The Broad Institute Genomics Platform"/>
            <consortium name="The Broad Institute Genome Sequencing Center for Infectious Disease"/>
            <person name="Wu L."/>
            <person name="Ma J."/>
        </authorList>
    </citation>
    <scope>NUCLEOTIDE SEQUENCE [LARGE SCALE GENOMIC DNA]</scope>
    <source>
        <strain evidence="2">JCM 18015</strain>
    </source>
</reference>
<comment type="caution">
    <text evidence="1">The sequence shown here is derived from an EMBL/GenBank/DDBJ whole genome shotgun (WGS) entry which is preliminary data.</text>
</comment>
<dbReference type="Pfam" id="PF10115">
    <property type="entry name" value="HlyU"/>
    <property type="match status" value="1"/>
</dbReference>
<dbReference type="InterPro" id="IPR018772">
    <property type="entry name" value="Transcription_activator_HlyU"/>
</dbReference>
<protein>
    <submittedName>
        <fullName evidence="1">HlyU family transcriptional regulator</fullName>
    </submittedName>
</protein>
<dbReference type="RefSeq" id="WP_259550327.1">
    <property type="nucleotide sequence ID" value="NZ_BAABHW010000002.1"/>
</dbReference>
<keyword evidence="2" id="KW-1185">Reference proteome</keyword>
<gene>
    <name evidence="1" type="ORF">GCM10023209_17820</name>
</gene>
<evidence type="ECO:0000313" key="1">
    <source>
        <dbReference type="EMBL" id="GAA5072731.1"/>
    </source>
</evidence>
<dbReference type="Proteomes" id="UP001499910">
    <property type="component" value="Unassembled WGS sequence"/>
</dbReference>